<dbReference type="AlphaFoldDB" id="A0A6C0LDA9"/>
<sequence length="265" mass="31343">MNIIFCLFGVIPRSIKKTWSSINYNIIKILKEKGINVDIYVFNLNVENKLVDNTLLNQNDIKIIPYTYFEEEKQSEVDKIIEQKCIDGCKFRRDYNDNTTKNAMRQLYSEYRVGKFIEQINNIKKYDLAFVCGPDYYISNKININDILDSHNNNILYTTQVNNADGITNGFYFSKIPNMVKLLKRYDDFESSNKDYEYTVLKAIKNYNIRHKFCNIIFFKVRANCDIDWQGGKKTDFISKNDAKNVRTEYSMLKKKCNTLDYSFL</sequence>
<proteinExistence type="predicted"/>
<protein>
    <recommendedName>
        <fullName evidence="2">Glycosyltransferase</fullName>
    </recommendedName>
</protein>
<accession>A0A6C0LDA9</accession>
<dbReference type="EMBL" id="MN740476">
    <property type="protein sequence ID" value="QHU28936.1"/>
    <property type="molecule type" value="Genomic_DNA"/>
</dbReference>
<organism evidence="1">
    <name type="scientific">viral metagenome</name>
    <dbReference type="NCBI Taxonomy" id="1070528"/>
    <lineage>
        <taxon>unclassified sequences</taxon>
        <taxon>metagenomes</taxon>
        <taxon>organismal metagenomes</taxon>
    </lineage>
</organism>
<evidence type="ECO:0000313" key="1">
    <source>
        <dbReference type="EMBL" id="QHU28936.1"/>
    </source>
</evidence>
<reference evidence="1" key="1">
    <citation type="journal article" date="2020" name="Nature">
        <title>Giant virus diversity and host interactions through global metagenomics.</title>
        <authorList>
            <person name="Schulz F."/>
            <person name="Roux S."/>
            <person name="Paez-Espino D."/>
            <person name="Jungbluth S."/>
            <person name="Walsh D.A."/>
            <person name="Denef V.J."/>
            <person name="McMahon K.D."/>
            <person name="Konstantinidis K.T."/>
            <person name="Eloe-Fadrosh E.A."/>
            <person name="Kyrpides N.C."/>
            <person name="Woyke T."/>
        </authorList>
    </citation>
    <scope>NUCLEOTIDE SEQUENCE</scope>
    <source>
        <strain evidence="1">GVMAG-M-3300027791-30</strain>
    </source>
</reference>
<evidence type="ECO:0008006" key="2">
    <source>
        <dbReference type="Google" id="ProtNLM"/>
    </source>
</evidence>
<name>A0A6C0LDA9_9ZZZZ</name>